<dbReference type="Proteomes" id="UP000019335">
    <property type="component" value="Chromosome 5"/>
</dbReference>
<dbReference type="EMBL" id="AZIL01000348">
    <property type="protein sequence ID" value="EWM28320.1"/>
    <property type="molecule type" value="Genomic_DNA"/>
</dbReference>
<reference evidence="9 10" key="1">
    <citation type="journal article" date="2014" name="Mol. Plant">
        <title>Chromosome Scale Genome Assembly and Transcriptome Profiling of Nannochloropsis gaditana in Nitrogen Depletion.</title>
        <authorList>
            <person name="Corteggiani Carpinelli E."/>
            <person name="Telatin A."/>
            <person name="Vitulo N."/>
            <person name="Forcato C."/>
            <person name="D'Angelo M."/>
            <person name="Schiavon R."/>
            <person name="Vezzi A."/>
            <person name="Giacometti G.M."/>
            <person name="Morosinotto T."/>
            <person name="Valle G."/>
        </authorList>
    </citation>
    <scope>NUCLEOTIDE SEQUENCE [LARGE SCALE GENOMIC DNA]</scope>
    <source>
        <strain evidence="9 10">B-31</strain>
    </source>
</reference>
<evidence type="ECO:0000256" key="2">
    <source>
        <dbReference type="ARBA" id="ARBA00022630"/>
    </source>
</evidence>
<evidence type="ECO:0000259" key="8">
    <source>
        <dbReference type="Pfam" id="PF01494"/>
    </source>
</evidence>
<keyword evidence="7" id="KW-0812">Transmembrane</keyword>
<comment type="cofactor">
    <cofactor evidence="1">
        <name>FAD</name>
        <dbReference type="ChEBI" id="CHEBI:57692"/>
    </cofactor>
</comment>
<evidence type="ECO:0000256" key="3">
    <source>
        <dbReference type="ARBA" id="ARBA00022827"/>
    </source>
</evidence>
<dbReference type="PANTHER" id="PTHR46028">
    <property type="entry name" value="KYNURENINE 3-MONOOXYGENASE"/>
    <property type="match status" value="1"/>
</dbReference>
<organism evidence="9 10">
    <name type="scientific">Nannochloropsis gaditana</name>
    <dbReference type="NCBI Taxonomy" id="72520"/>
    <lineage>
        <taxon>Eukaryota</taxon>
        <taxon>Sar</taxon>
        <taxon>Stramenopiles</taxon>
        <taxon>Ochrophyta</taxon>
        <taxon>Eustigmatophyceae</taxon>
        <taxon>Eustigmatales</taxon>
        <taxon>Monodopsidaceae</taxon>
        <taxon>Nannochloropsis</taxon>
    </lineage>
</organism>
<dbReference type="OrthoDB" id="10053569at2759"/>
<dbReference type="Pfam" id="PF01494">
    <property type="entry name" value="FAD_binding_3"/>
    <property type="match status" value="2"/>
</dbReference>
<dbReference type="GO" id="GO:0070189">
    <property type="term" value="P:kynurenine metabolic process"/>
    <property type="evidence" value="ECO:0007669"/>
    <property type="project" value="TreeGrafter"/>
</dbReference>
<comment type="caution">
    <text evidence="9">The sequence shown here is derived from an EMBL/GenBank/DDBJ whole genome shotgun (WGS) entry which is preliminary data.</text>
</comment>
<feature type="domain" description="FAD-binding" evidence="8">
    <location>
        <begin position="65"/>
        <end position="251"/>
    </location>
</feature>
<keyword evidence="7" id="KW-0472">Membrane</keyword>
<evidence type="ECO:0000256" key="7">
    <source>
        <dbReference type="SAM" id="Phobius"/>
    </source>
</evidence>
<dbReference type="SUPFAM" id="SSF51905">
    <property type="entry name" value="FAD/NAD(P)-binding domain"/>
    <property type="match status" value="1"/>
</dbReference>
<sequence length="602" mass="66650">MPDSRRFIVPWAQHVVCFLGILTFVSQLLFVEAYRHPRSLLHMAVTSTSPNPIHSSSTSIKELHCNVLIAGGGPAGLAAALSLARRGYQDIHVLERNPSAEYFEVDKSYLYRIDGRGQRLTGLLGITDAMQEVSITTEEFLNITIVQADGSVKVVKAPADPSQQTAYWLPRRALLSFLYDRIQKEDCGKAISFHWGVTIQRFVMPPPEETAQITAQAKIVAALGDGTPTEFVSQKVIGCDGMNSRIRKGLEAWAASDPKKAEQIPSKSKERSIVKRVGRRWGWGRGKRDRPRFGLQYVDAPSAGLRYKILALQDGFPLTHAEPDTPTRRETCYSYVGRPKGYFSPPLRLGLLPFKMQGIPRTANIIASPSADIFGLEKGQDVIAFLKRELPQCDVDQMVSPEEAERFARSSGGFFPRPQYCLDAQQVLGGRDGGQGAGGVVLMGDAIHAFPPDLGAGVNIALLDVLDFIFSLDKTEGDWAAALPLYETLRGPQSRAVCELIPIGFPQQYNHMLPVQKSLKLMGVGLRAALHKAFSWVLAPPVFFMCQDVRWDYSQVLARATRTTRVLRTVGMLLLGAVLWRWNGGRGVREFLRKMRLACETG</sequence>
<keyword evidence="4" id="KW-0521">NADP</keyword>
<keyword evidence="2" id="KW-0285">Flavoprotein</keyword>
<proteinExistence type="predicted"/>
<dbReference type="GO" id="GO:0004502">
    <property type="term" value="F:kynurenine 3-monooxygenase activity"/>
    <property type="evidence" value="ECO:0007669"/>
    <property type="project" value="TreeGrafter"/>
</dbReference>
<keyword evidence="6" id="KW-0503">Monooxygenase</keyword>
<dbReference type="AlphaFoldDB" id="W7TMJ3"/>
<evidence type="ECO:0000256" key="4">
    <source>
        <dbReference type="ARBA" id="ARBA00022857"/>
    </source>
</evidence>
<dbReference type="InterPro" id="IPR036188">
    <property type="entry name" value="FAD/NAD-bd_sf"/>
</dbReference>
<evidence type="ECO:0000313" key="10">
    <source>
        <dbReference type="Proteomes" id="UP000019335"/>
    </source>
</evidence>
<evidence type="ECO:0000256" key="5">
    <source>
        <dbReference type="ARBA" id="ARBA00023002"/>
    </source>
</evidence>
<keyword evidence="7" id="KW-1133">Transmembrane helix</keyword>
<feature type="transmembrane region" description="Helical" evidence="7">
    <location>
        <begin position="12"/>
        <end position="31"/>
    </location>
</feature>
<evidence type="ECO:0000256" key="6">
    <source>
        <dbReference type="ARBA" id="ARBA00023033"/>
    </source>
</evidence>
<feature type="domain" description="FAD-binding" evidence="8">
    <location>
        <begin position="438"/>
        <end position="480"/>
    </location>
</feature>
<protein>
    <submittedName>
        <fullName evidence="9">Fad-binding protein</fullName>
    </submittedName>
</protein>
<keyword evidence="3" id="KW-0274">FAD</keyword>
<keyword evidence="5" id="KW-0560">Oxidoreductase</keyword>
<dbReference type="GO" id="GO:0071949">
    <property type="term" value="F:FAD binding"/>
    <property type="evidence" value="ECO:0007669"/>
    <property type="project" value="InterPro"/>
</dbReference>
<dbReference type="PANTHER" id="PTHR46028:SF2">
    <property type="entry name" value="KYNURENINE 3-MONOOXYGENASE"/>
    <property type="match status" value="1"/>
</dbReference>
<evidence type="ECO:0000256" key="1">
    <source>
        <dbReference type="ARBA" id="ARBA00001974"/>
    </source>
</evidence>
<gene>
    <name evidence="9" type="ORF">Naga_100109g3</name>
</gene>
<dbReference type="PRINTS" id="PR00420">
    <property type="entry name" value="RNGMNOXGNASE"/>
</dbReference>
<dbReference type="InterPro" id="IPR002938">
    <property type="entry name" value="FAD-bd"/>
</dbReference>
<name>W7TMJ3_9STRA</name>
<keyword evidence="10" id="KW-1185">Reference proteome</keyword>
<dbReference type="Gene3D" id="3.50.50.60">
    <property type="entry name" value="FAD/NAD(P)-binding domain"/>
    <property type="match status" value="2"/>
</dbReference>
<accession>W7TMJ3</accession>
<evidence type="ECO:0000313" key="9">
    <source>
        <dbReference type="EMBL" id="EWM28320.1"/>
    </source>
</evidence>